<feature type="region of interest" description="Disordered" evidence="1">
    <location>
        <begin position="32"/>
        <end position="54"/>
    </location>
</feature>
<dbReference type="HOGENOM" id="CLU_563487_0_0_4"/>
<feature type="region of interest" description="Disordered" evidence="1">
    <location>
        <begin position="459"/>
        <end position="484"/>
    </location>
</feature>
<accession>Q7NWX6</accession>
<name>Q7NWX6_CHRVO</name>
<feature type="compositionally biased region" description="Basic and acidic residues" evidence="1">
    <location>
        <begin position="467"/>
        <end position="476"/>
    </location>
</feature>
<protein>
    <submittedName>
        <fullName evidence="2">Uncharacterized protein</fullName>
    </submittedName>
</protein>
<evidence type="ECO:0000313" key="3">
    <source>
        <dbReference type="Proteomes" id="UP000001424"/>
    </source>
</evidence>
<evidence type="ECO:0000313" key="2">
    <source>
        <dbReference type="EMBL" id="AAQ59527.1"/>
    </source>
</evidence>
<gene>
    <name evidence="2" type="ordered locus">CV_1853</name>
</gene>
<reference evidence="2 3" key="1">
    <citation type="journal article" date="2003" name="Proc. Natl. Acad. Sci. U.S.A.">
        <title>The complete genome sequence of Chromobacterium violaceum reveals remarkable and exploitable bacterial adaptability.</title>
        <authorList>
            <person name="Vasconcelos A.T.R."/>
            <person name="de Almeida D.F."/>
            <person name="Almeida F.C."/>
            <person name="de Almeida L.G.P."/>
            <person name="de Almeida R."/>
            <person name="Goncalves J.A.A."/>
            <person name="Andrade E.M."/>
            <person name="Antonio R.V."/>
            <person name="Araripe J."/>
            <person name="de Araujo M.F.F."/>
            <person name="Filho S.A."/>
            <person name="Azevedo V."/>
            <person name="Batista A.J."/>
            <person name="Bataus L.A.M."/>
            <person name="Batista J.S."/>
            <person name="Belo A."/>
            <person name="vander Berg C."/>
            <person name="Blamey J."/>
            <person name="Bogo M."/>
            <person name="Bonato S."/>
            <person name="Bordignon J."/>
            <person name="Brito C.A."/>
            <person name="Brocchi M."/>
            <person name="Burity H.A."/>
            <person name="Camargo A.A."/>
            <person name="Cardoso D.D.P."/>
            <person name="Carneiro N.P."/>
            <person name="Carraro D.M."/>
            <person name="Carvalho C.M.B."/>
            <person name="Cascardo J.C.M."/>
            <person name="Cavada B.S."/>
            <person name="Chueire L.M.O."/>
            <person name="Pasa T.B.C."/>
            <person name="Duran N."/>
            <person name="Fagundes N."/>
            <person name="Falcao C.L."/>
            <person name="Fantinatti F."/>
            <person name="Farias I.P."/>
            <person name="Felipe M.S.S."/>
            <person name="Ferrari L.P."/>
            <person name="Ferro J.A."/>
            <person name="Ferro M.I.T."/>
            <person name="Franco G.R."/>
            <person name="Freitas N.S.A."/>
            <person name="Furlan L.R."/>
            <person name="Gazzinelli R.T."/>
            <person name="Gomes E.A."/>
            <person name="Goncalves P.R."/>
            <person name="Grangeiro T.B."/>
            <person name="Grattapaglia D."/>
            <person name="Grisard E.C."/>
            <person name="Guimaraes C.T."/>
            <person name="Hanna E.S."/>
            <person name="Hungria M."/>
            <person name="Jardim S.N."/>
            <person name="Laurino J."/>
            <person name="Leoi L.C.T."/>
            <person name="Fassarella L."/>
            <person name="Lima A."/>
            <person name="Loureiro M.F."/>
            <person name="Lyra M.C.P."/>
            <person name="Macedo M."/>
            <person name="Madeira H.M.F."/>
            <person name="Manfio G.P."/>
            <person name="Maranhao A.Q."/>
            <person name="Martins W.S."/>
            <person name="di Mauro S.M.Z."/>
            <person name="de Medeiros S.R.B."/>
            <person name="Meissner R.D.V."/>
            <person name="Menck C.F.M."/>
            <person name="Moreira M.A.M."/>
            <person name="Nascimento F.F."/>
            <person name="Nicolas M.F."/>
            <person name="Oliveira J.G."/>
            <person name="Oliveira S.C."/>
            <person name="Paixao R.F.C."/>
            <person name="Parente J.A."/>
            <person name="Pedrosa F.O."/>
            <person name="Pena S.J.D."/>
            <person name="Perreira J.O."/>
            <person name="Perreira M."/>
            <person name="Pinto L.S.R.C."/>
            <person name="Pinto L.S."/>
            <person name="Porto J.I.R."/>
            <person name="Potrich D.P."/>
            <person name="Neto C.E.R."/>
            <person name="Reis A.M.M."/>
            <person name="Rigo L.U."/>
            <person name="Rondinelli E."/>
            <person name="dos Santos E.B.P."/>
            <person name="Santos F.R."/>
            <person name="Schneider M.P.C."/>
            <person name="Seuanez H.N."/>
            <person name="Silva A.M.R."/>
            <person name="da Silva A.L.C."/>
            <person name="Silva D.W."/>
            <person name="Silva R."/>
            <person name="Simoes I.C."/>
            <person name="Simon D."/>
            <person name="Soares C.M.A."/>
            <person name="Soares R.B.A."/>
            <person name="Souza E.M."/>
            <person name="Souza K.R.L."/>
            <person name="Souza R.C."/>
            <person name="Steffens M.B.R."/>
            <person name="Steindel M."/>
            <person name="Teixeira S.R."/>
            <person name="Urmenyi T."/>
            <person name="Vettore A."/>
            <person name="Wassem R."/>
            <person name="Zaha A."/>
            <person name="Simpson A.J.G."/>
        </authorList>
    </citation>
    <scope>NUCLEOTIDE SEQUENCE [LARGE SCALE GENOMIC DNA]</scope>
    <source>
        <strain evidence="3">ATCC 12472 / DSM 30191 / JCM 1249 / NBRC 12614 / NCIMB 9131 / NCTC 9757</strain>
    </source>
</reference>
<dbReference type="EMBL" id="AE016825">
    <property type="protein sequence ID" value="AAQ59527.1"/>
    <property type="molecule type" value="Genomic_DNA"/>
</dbReference>
<feature type="compositionally biased region" description="Basic residues" evidence="1">
    <location>
        <begin position="103"/>
        <end position="121"/>
    </location>
</feature>
<sequence>MLQLAELAGVAVAQHDGHQRVLLAGRDQVQHRLAGQHAGREAENAFGDGVGGHDEASAVQRHDAVYRGVDHRGQLRLLLGQLAVGALQRLLILVGEDQLAQRVHQHRRDGVGRRRPRHRRQEQRERADHPAGVQNGQREEVAVVAEGAARALLQMQQPLLGLGHGDAQDIVARQLHRRALRGRQRQQQGFAVAFAQLAQETVLGFEMQQQDVARVAEQRAGGQLADEQALQIVDGVQQLLVAAQPDAGGGRVGQRLLHAFVVAGQLRRHAVEHARGAGELVVAQQRYLVADVAIGHALGRLLQRVQLTGQVNAQRDGEQRGKQQFGYRQQQAVLARLRHQLPVGGSGVAELDLAVTDAADGDVVGDGEQLAVFQLFRRGARRPQGRQRGGIAGLGQHPVPIVPNPGVDHAVGGHHLLDGAAQGGQVGAEHGVLVGLGEQLGDDLAALEQFPGAGVVQQRQAEMQQQTEHDHLDQRDPQYGFQPE</sequence>
<feature type="region of interest" description="Disordered" evidence="1">
    <location>
        <begin position="103"/>
        <end position="138"/>
    </location>
</feature>
<proteinExistence type="predicted"/>
<organism evidence="2 3">
    <name type="scientific">Chromobacterium violaceum (strain ATCC 12472 / DSM 30191 / JCM 1249 / CCUG 213 / NBRC 12614 / NCIMB 9131 / NCTC 9757 / MK)</name>
    <dbReference type="NCBI Taxonomy" id="243365"/>
    <lineage>
        <taxon>Bacteria</taxon>
        <taxon>Pseudomonadati</taxon>
        <taxon>Pseudomonadota</taxon>
        <taxon>Betaproteobacteria</taxon>
        <taxon>Neisseriales</taxon>
        <taxon>Chromobacteriaceae</taxon>
        <taxon>Chromobacterium</taxon>
    </lineage>
</organism>
<dbReference type="KEGG" id="cvi:CV_1853"/>
<dbReference type="AlphaFoldDB" id="Q7NWX6"/>
<keyword evidence="3" id="KW-1185">Reference proteome</keyword>
<dbReference type="STRING" id="243365.CV_1853"/>
<dbReference type="Proteomes" id="UP000001424">
    <property type="component" value="Chromosome"/>
</dbReference>
<evidence type="ECO:0000256" key="1">
    <source>
        <dbReference type="SAM" id="MobiDB-lite"/>
    </source>
</evidence>